<keyword evidence="3" id="KW-1185">Reference proteome</keyword>
<dbReference type="EMBL" id="CQAW01000020">
    <property type="protein sequence ID" value="CNI19427.1"/>
    <property type="molecule type" value="Genomic_DNA"/>
</dbReference>
<keyword evidence="1" id="KW-1133">Transmembrane helix</keyword>
<keyword evidence="1" id="KW-0812">Transmembrane</keyword>
<name>A0A0T9QN01_9GAMM</name>
<evidence type="ECO:0000256" key="1">
    <source>
        <dbReference type="SAM" id="Phobius"/>
    </source>
</evidence>
<dbReference type="AlphaFoldDB" id="A0A0T9QN01"/>
<dbReference type="Proteomes" id="UP000041882">
    <property type="component" value="Unassembled WGS sequence"/>
</dbReference>
<keyword evidence="1" id="KW-0472">Membrane</keyword>
<evidence type="ECO:0000313" key="2">
    <source>
        <dbReference type="EMBL" id="CNI19427.1"/>
    </source>
</evidence>
<feature type="transmembrane region" description="Helical" evidence="1">
    <location>
        <begin position="20"/>
        <end position="39"/>
    </location>
</feature>
<gene>
    <name evidence="2" type="ORF">ERS008472_03486</name>
</gene>
<proteinExistence type="predicted"/>
<dbReference type="RefSeq" id="WP_050115960.1">
    <property type="nucleotide sequence ID" value="NZ_CQAW01000020.1"/>
</dbReference>
<organism evidence="2 3">
    <name type="scientific">Yersinia thracica</name>
    <dbReference type="NCBI Taxonomy" id="2890319"/>
    <lineage>
        <taxon>Bacteria</taxon>
        <taxon>Pseudomonadati</taxon>
        <taxon>Pseudomonadota</taxon>
        <taxon>Gammaproteobacteria</taxon>
        <taxon>Enterobacterales</taxon>
        <taxon>Yersiniaceae</taxon>
        <taxon>Yersinia</taxon>
    </lineage>
</organism>
<sequence length="391" mass="43431">MGWERQKPFTTEQPTPPSSASWLLGAVLAVIASVLLFILHASDSLRVLNSINIWLLALTPLVFWILVFSLRGYLYGRELERFQFLQHEARHAQQQWTIWAERYLAVSASCLLLPDYISAALLQQNAQGLTQQQGLVRRIDYLAEDTQLSLAAINGLLNGIDNVLLALPRELSLQVTLLTDESEAIRQDLYALFADCWQERFPELSAPSSLNITDHLSFHTLDERLKQPESTLQLVLVMQLQGGERYSDGLAALLFTSDDVAQKYALPHSVRLLRPMALDVSNLAEELTLFLTTQTQARLTASIVGDHQKWTASSATLIQIGNALGTVWQAEDIQTIETYCGIQGPFSPWLTLALGADFVGIGKQSWLGLSTTGAEDFVYTITSGSGDERVK</sequence>
<evidence type="ECO:0008006" key="4">
    <source>
        <dbReference type="Google" id="ProtNLM"/>
    </source>
</evidence>
<feature type="transmembrane region" description="Helical" evidence="1">
    <location>
        <begin position="51"/>
        <end position="74"/>
    </location>
</feature>
<protein>
    <recommendedName>
        <fullName evidence="4">Type VI secretion protein</fullName>
    </recommendedName>
</protein>
<reference evidence="3" key="1">
    <citation type="submission" date="2015-03" db="EMBL/GenBank/DDBJ databases">
        <authorList>
            <consortium name="Pathogen Informatics"/>
            <person name="Murphy D."/>
        </authorList>
    </citation>
    <scope>NUCLEOTIDE SEQUENCE [LARGE SCALE GENOMIC DNA]</scope>
    <source>
        <strain evidence="3">IP6945</strain>
    </source>
</reference>
<accession>A0A0T9QN01</accession>
<evidence type="ECO:0000313" key="3">
    <source>
        <dbReference type="Proteomes" id="UP000041882"/>
    </source>
</evidence>